<dbReference type="Proteomes" id="UP000054988">
    <property type="component" value="Unassembled WGS sequence"/>
</dbReference>
<reference evidence="1 2" key="1">
    <citation type="submission" date="2015-12" db="EMBL/GenBank/DDBJ databases">
        <title>Draft genome sequence of Moniliophthora roreri, the causal agent of frosty pod rot of cacao.</title>
        <authorList>
            <person name="Aime M.C."/>
            <person name="Diaz-Valderrama J.R."/>
            <person name="Kijpornyongpan T."/>
            <person name="Phillips-Mora W."/>
        </authorList>
    </citation>
    <scope>NUCLEOTIDE SEQUENCE [LARGE SCALE GENOMIC DNA]</scope>
    <source>
        <strain evidence="1 2">MCA 2952</strain>
    </source>
</reference>
<name>A0A0W0FTE8_MONRR</name>
<dbReference type="EMBL" id="LATX01001656">
    <property type="protein sequence ID" value="KTB39629.1"/>
    <property type="molecule type" value="Genomic_DNA"/>
</dbReference>
<organism evidence="1 2">
    <name type="scientific">Moniliophthora roreri</name>
    <name type="common">Frosty pod rot fungus</name>
    <name type="synonym">Monilia roreri</name>
    <dbReference type="NCBI Taxonomy" id="221103"/>
    <lineage>
        <taxon>Eukaryota</taxon>
        <taxon>Fungi</taxon>
        <taxon>Dikarya</taxon>
        <taxon>Basidiomycota</taxon>
        <taxon>Agaricomycotina</taxon>
        <taxon>Agaricomycetes</taxon>
        <taxon>Agaricomycetidae</taxon>
        <taxon>Agaricales</taxon>
        <taxon>Marasmiineae</taxon>
        <taxon>Marasmiaceae</taxon>
        <taxon>Moniliophthora</taxon>
    </lineage>
</organism>
<proteinExistence type="predicted"/>
<dbReference type="AlphaFoldDB" id="A0A0W0FTE8"/>
<comment type="caution">
    <text evidence="1">The sequence shown here is derived from an EMBL/GenBank/DDBJ whole genome shotgun (WGS) entry which is preliminary data.</text>
</comment>
<evidence type="ECO:0000313" key="1">
    <source>
        <dbReference type="EMBL" id="KTB39629.1"/>
    </source>
</evidence>
<protein>
    <submittedName>
        <fullName evidence="1">Uncharacterized protein</fullName>
    </submittedName>
</protein>
<accession>A0A0W0FTE8</accession>
<gene>
    <name evidence="1" type="ORF">WG66_7793</name>
</gene>
<sequence length="28" mass="3158">MALAVTEVYLTILVSYIQAQTVKVFAER</sequence>
<evidence type="ECO:0000313" key="2">
    <source>
        <dbReference type="Proteomes" id="UP000054988"/>
    </source>
</evidence>